<feature type="active site" description="Proton donor" evidence="6">
    <location>
        <position position="330"/>
    </location>
</feature>
<evidence type="ECO:0000256" key="4">
    <source>
        <dbReference type="ARBA" id="ARBA00023239"/>
    </source>
</evidence>
<dbReference type="InterPro" id="IPR022644">
    <property type="entry name" value="De-COase2_N"/>
</dbReference>
<feature type="modified residue" description="N6-(pyridoxal phosphate)lysine" evidence="6">
    <location>
        <position position="53"/>
    </location>
</feature>
<evidence type="ECO:0000259" key="9">
    <source>
        <dbReference type="Pfam" id="PF00278"/>
    </source>
</evidence>
<evidence type="ECO:0000256" key="5">
    <source>
        <dbReference type="NCBIfam" id="TIGR01048"/>
    </source>
</evidence>
<keyword evidence="8" id="KW-0028">Amino-acid biosynthesis</keyword>
<dbReference type="SUPFAM" id="SSF51419">
    <property type="entry name" value="PLP-binding barrel"/>
    <property type="match status" value="1"/>
</dbReference>
<dbReference type="PRINTS" id="PR01179">
    <property type="entry name" value="ODADCRBXLASE"/>
</dbReference>
<name>A0A271J040_9BACT</name>
<evidence type="ECO:0000256" key="3">
    <source>
        <dbReference type="ARBA" id="ARBA00022898"/>
    </source>
</evidence>
<keyword evidence="4 8" id="KW-0456">Lyase</keyword>
<dbReference type="InterPro" id="IPR009006">
    <property type="entry name" value="Ala_racemase/Decarboxylase_C"/>
</dbReference>
<evidence type="ECO:0000313" key="11">
    <source>
        <dbReference type="EMBL" id="PAP76109.1"/>
    </source>
</evidence>
<dbReference type="PANTHER" id="PTHR43727">
    <property type="entry name" value="DIAMINOPIMELATE DECARBOXYLASE"/>
    <property type="match status" value="1"/>
</dbReference>
<protein>
    <recommendedName>
        <fullName evidence="5 8">Diaminopimelate decarboxylase</fullName>
        <ecNumber evidence="5 8">4.1.1.20</ecNumber>
    </recommendedName>
</protein>
<dbReference type="PANTHER" id="PTHR43727:SF2">
    <property type="entry name" value="GROUP IV DECARBOXYLASE"/>
    <property type="match status" value="1"/>
</dbReference>
<evidence type="ECO:0000256" key="2">
    <source>
        <dbReference type="ARBA" id="ARBA00022793"/>
    </source>
</evidence>
<evidence type="ECO:0000256" key="6">
    <source>
        <dbReference type="PIRSR" id="PIRSR600183-50"/>
    </source>
</evidence>
<keyword evidence="2 8" id="KW-0210">Decarboxylase</keyword>
<evidence type="ECO:0000256" key="8">
    <source>
        <dbReference type="RuleBase" id="RU003738"/>
    </source>
</evidence>
<evidence type="ECO:0000256" key="7">
    <source>
        <dbReference type="RuleBase" id="RU003737"/>
    </source>
</evidence>
<dbReference type="InterPro" id="IPR002986">
    <property type="entry name" value="DAP_deCOOHase_LysA"/>
</dbReference>
<dbReference type="OrthoDB" id="9799110at2"/>
<dbReference type="NCBIfam" id="TIGR01048">
    <property type="entry name" value="lysA"/>
    <property type="match status" value="1"/>
</dbReference>
<dbReference type="PROSITE" id="PS00878">
    <property type="entry name" value="ODR_DC_2_1"/>
    <property type="match status" value="1"/>
</dbReference>
<dbReference type="GO" id="GO:0008836">
    <property type="term" value="F:diaminopimelate decarboxylase activity"/>
    <property type="evidence" value="ECO:0007669"/>
    <property type="project" value="UniProtKB-UniRule"/>
</dbReference>
<dbReference type="InterPro" id="IPR029066">
    <property type="entry name" value="PLP-binding_barrel"/>
</dbReference>
<evidence type="ECO:0000256" key="1">
    <source>
        <dbReference type="ARBA" id="ARBA00001933"/>
    </source>
</evidence>
<dbReference type="Gene3D" id="3.20.20.10">
    <property type="entry name" value="Alanine racemase"/>
    <property type="match status" value="1"/>
</dbReference>
<proteinExistence type="inferred from homology"/>
<comment type="cofactor">
    <cofactor evidence="1 6 8">
        <name>pyridoxal 5'-phosphate</name>
        <dbReference type="ChEBI" id="CHEBI:597326"/>
    </cofactor>
</comment>
<dbReference type="Pfam" id="PF00278">
    <property type="entry name" value="Orn_DAP_Arg_deC"/>
    <property type="match status" value="1"/>
</dbReference>
<keyword evidence="8" id="KW-0457">Lysine biosynthesis</keyword>
<dbReference type="EMBL" id="MQWD01000001">
    <property type="protein sequence ID" value="PAP76109.1"/>
    <property type="molecule type" value="Genomic_DNA"/>
</dbReference>
<feature type="domain" description="Orn/DAP/Arg decarboxylase 2 C-terminal" evidence="9">
    <location>
        <begin position="25"/>
        <end position="357"/>
    </location>
</feature>
<keyword evidence="3 6" id="KW-0663">Pyridoxal phosphate</keyword>
<dbReference type="InterPro" id="IPR022653">
    <property type="entry name" value="De-COase2_pyr-phos_BS"/>
</dbReference>
<dbReference type="InterPro" id="IPR022643">
    <property type="entry name" value="De-COase2_C"/>
</dbReference>
<dbReference type="RefSeq" id="WP_095509750.1">
    <property type="nucleotide sequence ID" value="NZ_MQWD01000001.1"/>
</dbReference>
<keyword evidence="12" id="KW-1185">Reference proteome</keyword>
<dbReference type="AlphaFoldDB" id="A0A271J040"/>
<feature type="domain" description="Orn/DAP/Arg decarboxylase 2 N-terminal" evidence="10">
    <location>
        <begin position="30"/>
        <end position="267"/>
    </location>
</feature>
<dbReference type="EC" id="4.1.1.20" evidence="5 8"/>
<reference evidence="11 12" key="1">
    <citation type="submission" date="2016-11" db="EMBL/GenBank/DDBJ databases">
        <title>Study of marine rhodopsin-containing bacteria.</title>
        <authorList>
            <person name="Yoshizawa S."/>
            <person name="Kumagai Y."/>
            <person name="Kogure K."/>
        </authorList>
    </citation>
    <scope>NUCLEOTIDE SEQUENCE [LARGE SCALE GENOMIC DNA]</scope>
    <source>
        <strain evidence="11 12">SAORIC-28</strain>
    </source>
</reference>
<comment type="similarity">
    <text evidence="7">Belongs to the Orn/Lys/Arg decarboxylase class-II family.</text>
</comment>
<dbReference type="SUPFAM" id="SSF50621">
    <property type="entry name" value="Alanine racemase C-terminal domain-like"/>
    <property type="match status" value="1"/>
</dbReference>
<dbReference type="Gene3D" id="2.40.37.10">
    <property type="entry name" value="Lyase, Ornithine Decarboxylase, Chain A, domain 1"/>
    <property type="match status" value="1"/>
</dbReference>
<dbReference type="Pfam" id="PF02784">
    <property type="entry name" value="Orn_Arg_deC_N"/>
    <property type="match status" value="1"/>
</dbReference>
<dbReference type="UniPathway" id="UPA00034">
    <property type="reaction ID" value="UER00027"/>
</dbReference>
<dbReference type="PRINTS" id="PR01181">
    <property type="entry name" value="DAPDCRBXLASE"/>
</dbReference>
<evidence type="ECO:0000259" key="10">
    <source>
        <dbReference type="Pfam" id="PF02784"/>
    </source>
</evidence>
<dbReference type="InterPro" id="IPR000183">
    <property type="entry name" value="Orn/DAP/Arg_de-COase"/>
</dbReference>
<comment type="caution">
    <text evidence="11">The sequence shown here is derived from an EMBL/GenBank/DDBJ whole genome shotgun (WGS) entry which is preliminary data.</text>
</comment>
<sequence>MPSTPWWRARRDALLALADDRSPRYVYDLGTVRQRARDLRAAVPVDRVLYAVKANDYPEVLCALVDEGLDLECVSVFEIEHVLEAVPGFPPARILYTPNFAGRAEVARALALGVHATVDNATTLDAWAEVWGGRAVTVRVDPGVGKGHHDHVKTAGDASKFGVSPSDLPALAEAASRHGVRVVGLHAHTGSGYDDLGVWAENARLLGRLAREHFPEVRHLNVGGGIPVPTGGAPPYDLTAAGAALDEARAAFPDLAVWIEPGRFLVAEAGVLLARVTQVKQKGAVRYVGLDTGMNSLLRPALYGAHHDVVNLSRLDAPEAGPAEIVGPICESSDVLARARPFPETHEGDVVLIDTAGAYGFVMASHYNRRPPAEEVAL</sequence>
<accession>A0A271J040</accession>
<organism evidence="11 12">
    <name type="scientific">Rubrivirga marina</name>
    <dbReference type="NCBI Taxonomy" id="1196024"/>
    <lineage>
        <taxon>Bacteria</taxon>
        <taxon>Pseudomonadati</taxon>
        <taxon>Rhodothermota</taxon>
        <taxon>Rhodothermia</taxon>
        <taxon>Rhodothermales</taxon>
        <taxon>Rubricoccaceae</taxon>
        <taxon>Rubrivirga</taxon>
    </lineage>
</organism>
<comment type="catalytic activity">
    <reaction evidence="8">
        <text>meso-2,6-diaminopimelate + H(+) = L-lysine + CO2</text>
        <dbReference type="Rhea" id="RHEA:15101"/>
        <dbReference type="ChEBI" id="CHEBI:15378"/>
        <dbReference type="ChEBI" id="CHEBI:16526"/>
        <dbReference type="ChEBI" id="CHEBI:32551"/>
        <dbReference type="ChEBI" id="CHEBI:57791"/>
        <dbReference type="EC" id="4.1.1.20"/>
    </reaction>
</comment>
<gene>
    <name evidence="11" type="ORF">BSZ37_06445</name>
</gene>
<comment type="pathway">
    <text evidence="8">Amino-acid biosynthesis; L-lysine biosynthesis via DAP pathway; L-lysine from DL-2,6-diaminopimelate: step 1/1.</text>
</comment>
<evidence type="ECO:0000313" key="12">
    <source>
        <dbReference type="Proteomes" id="UP000216339"/>
    </source>
</evidence>
<dbReference type="GO" id="GO:0009089">
    <property type="term" value="P:lysine biosynthetic process via diaminopimelate"/>
    <property type="evidence" value="ECO:0007669"/>
    <property type="project" value="UniProtKB-UniRule"/>
</dbReference>
<dbReference type="Proteomes" id="UP000216339">
    <property type="component" value="Unassembled WGS sequence"/>
</dbReference>